<feature type="signal peptide" evidence="1">
    <location>
        <begin position="1"/>
        <end position="23"/>
    </location>
</feature>
<dbReference type="RefSeq" id="WP_106240161.1">
    <property type="nucleotide sequence ID" value="NZ_PVZC01000001.1"/>
</dbReference>
<dbReference type="InterPro" id="IPR011042">
    <property type="entry name" value="6-blade_b-propeller_TolB-like"/>
</dbReference>
<dbReference type="PROSITE" id="PS51662">
    <property type="entry name" value="BP_PHYTASE"/>
    <property type="match status" value="1"/>
</dbReference>
<dbReference type="AlphaFoldDB" id="A0A2T0QEX6"/>
<feature type="chain" id="PRO_5015511413" evidence="1">
    <location>
        <begin position="24"/>
        <end position="427"/>
    </location>
</feature>
<dbReference type="Gene3D" id="2.120.10.30">
    <property type="entry name" value="TolB, C-terminal domain"/>
    <property type="match status" value="1"/>
</dbReference>
<keyword evidence="4" id="KW-1185">Reference proteome</keyword>
<dbReference type="OrthoDB" id="8696437at2"/>
<organism evidence="3 4">
    <name type="scientific">Allonocardiopsis opalescens</name>
    <dbReference type="NCBI Taxonomy" id="1144618"/>
    <lineage>
        <taxon>Bacteria</taxon>
        <taxon>Bacillati</taxon>
        <taxon>Actinomycetota</taxon>
        <taxon>Actinomycetes</taxon>
        <taxon>Streptosporangiales</taxon>
        <taxon>Allonocardiopsis</taxon>
    </lineage>
</organism>
<evidence type="ECO:0000256" key="1">
    <source>
        <dbReference type="SAM" id="SignalP"/>
    </source>
</evidence>
<evidence type="ECO:0000259" key="2">
    <source>
        <dbReference type="PROSITE" id="PS51662"/>
    </source>
</evidence>
<name>A0A2T0QEX6_9ACTN</name>
<evidence type="ECO:0000313" key="4">
    <source>
        <dbReference type="Proteomes" id="UP000237846"/>
    </source>
</evidence>
<accession>A0A2T0QEX6</accession>
<keyword evidence="1" id="KW-0732">Signal</keyword>
<dbReference type="SUPFAM" id="SSF50956">
    <property type="entry name" value="Thermostable phytase (3-phytase)"/>
    <property type="match status" value="1"/>
</dbReference>
<comment type="caution">
    <text evidence="3">The sequence shown here is derived from an EMBL/GenBank/DDBJ whole genome shotgun (WGS) entry which is preliminary data.</text>
</comment>
<gene>
    <name evidence="3" type="ORF">CLV72_1011089</name>
</gene>
<dbReference type="Proteomes" id="UP000237846">
    <property type="component" value="Unassembled WGS sequence"/>
</dbReference>
<dbReference type="Pfam" id="PF02333">
    <property type="entry name" value="Phytase"/>
    <property type="match status" value="2"/>
</dbReference>
<feature type="domain" description="BPP" evidence="2">
    <location>
        <begin position="20"/>
        <end position="427"/>
    </location>
</feature>
<dbReference type="EMBL" id="PVZC01000001">
    <property type="protein sequence ID" value="PRY02487.1"/>
    <property type="molecule type" value="Genomic_DNA"/>
</dbReference>
<evidence type="ECO:0000313" key="3">
    <source>
        <dbReference type="EMBL" id="PRY02487.1"/>
    </source>
</evidence>
<dbReference type="GO" id="GO:0016158">
    <property type="term" value="F:inositol hexakisphosphate 3-phosphatase activity"/>
    <property type="evidence" value="ECO:0007669"/>
    <property type="project" value="InterPro"/>
</dbReference>
<proteinExistence type="predicted"/>
<reference evidence="3 4" key="1">
    <citation type="submission" date="2018-03" db="EMBL/GenBank/DDBJ databases">
        <title>Genomic Encyclopedia of Archaeal and Bacterial Type Strains, Phase II (KMG-II): from individual species to whole genera.</title>
        <authorList>
            <person name="Goeker M."/>
        </authorList>
    </citation>
    <scope>NUCLEOTIDE SEQUENCE [LARGE SCALE GENOMIC DNA]</scope>
    <source>
        <strain evidence="3 4">DSM 45601</strain>
    </source>
</reference>
<dbReference type="InterPro" id="IPR003431">
    <property type="entry name" value="B-propeller_Phytase"/>
</dbReference>
<protein>
    <submittedName>
        <fullName evidence="3">3-phytase</fullName>
    </submittedName>
</protein>
<sequence length="427" mass="44365">MRALLALALAAGCAAAAGVPAHAAPAARPVTAFAETPALFDDAAGGDADGDDPAIWVHPDVPGGSLIVATAKNGGLRVYDLSGRELQSIATPPPPGPGDEAGRFNNVDLVSGFRLGGRTVDLAVVTDRGRDQLRFYRIDPEAAAAGRAPLTDVTAAEVPFVFSADQAEVNGQATAYGLATWSDGGRAHAVVSRRSTTRLGLVEITARGGRVGYRLGGTVDLPDAFRLPDGSSWTPCGEPGEGPQVEGMVYDPATGALYAAQEDVALWRIRVDPAGTAFGRRSVVERVREYGVPATYDPATEECEVHYDRDPGYGGRIGADVEGVTVYETGRRSGHLLVSAQGDDTFFQYDRRTNAPTGQFTVADGPAADGVQESDGAAVTSAPLPGRPAGLLVVHDGANTPDVPGEDGEPRPNTNFKLIDARLLGLD</sequence>